<feature type="compositionally biased region" description="Low complexity" evidence="1">
    <location>
        <begin position="347"/>
        <end position="360"/>
    </location>
</feature>
<evidence type="ECO:0000313" key="4">
    <source>
        <dbReference type="EMBL" id="OEU94402.1"/>
    </source>
</evidence>
<evidence type="ECO:0000259" key="3">
    <source>
        <dbReference type="Pfam" id="PF10728"/>
    </source>
</evidence>
<evidence type="ECO:0008006" key="6">
    <source>
        <dbReference type="Google" id="ProtNLM"/>
    </source>
</evidence>
<protein>
    <recommendedName>
        <fullName evidence="6">NADH-ubiquinone oxidoreductase</fullName>
    </recommendedName>
</protein>
<dbReference type="Gene3D" id="3.40.50.720">
    <property type="entry name" value="NAD(P)-binding Rossmann-like Domain"/>
    <property type="match status" value="1"/>
</dbReference>
<dbReference type="OrthoDB" id="8650434at2"/>
<feature type="compositionally biased region" description="Low complexity" evidence="1">
    <location>
        <begin position="320"/>
        <end position="332"/>
    </location>
</feature>
<accession>A0A1E7JVA8</accession>
<dbReference type="InterPro" id="IPR037108">
    <property type="entry name" value="TM1727-like_C_sf"/>
</dbReference>
<evidence type="ECO:0000259" key="2">
    <source>
        <dbReference type="Pfam" id="PF10727"/>
    </source>
</evidence>
<evidence type="ECO:0000256" key="1">
    <source>
        <dbReference type="SAM" id="MobiDB-lite"/>
    </source>
</evidence>
<comment type="caution">
    <text evidence="4">The sequence shown here is derived from an EMBL/GenBank/DDBJ whole genome shotgun (WGS) entry which is preliminary data.</text>
</comment>
<dbReference type="SUPFAM" id="SSF51735">
    <property type="entry name" value="NAD(P)-binding Rossmann-fold domains"/>
    <property type="match status" value="1"/>
</dbReference>
<dbReference type="SUPFAM" id="SSF48179">
    <property type="entry name" value="6-phosphogluconate dehydrogenase C-terminal domain-like"/>
    <property type="match status" value="1"/>
</dbReference>
<feature type="domain" description="Putative oxidoreductase/dehydrogenase Rossmann-like" evidence="2">
    <location>
        <begin position="4"/>
        <end position="127"/>
    </location>
</feature>
<dbReference type="InterPro" id="IPR019665">
    <property type="entry name" value="OxRdtase/DH_put_Rossmann_dom"/>
</dbReference>
<organism evidence="4 5">
    <name type="scientific">Streptomyces oceani</name>
    <dbReference type="NCBI Taxonomy" id="1075402"/>
    <lineage>
        <taxon>Bacteria</taxon>
        <taxon>Bacillati</taxon>
        <taxon>Actinomycetota</taxon>
        <taxon>Actinomycetes</taxon>
        <taxon>Kitasatosporales</taxon>
        <taxon>Streptomycetaceae</taxon>
        <taxon>Streptomyces</taxon>
    </lineage>
</organism>
<dbReference type="InterPro" id="IPR018931">
    <property type="entry name" value="DUF2520"/>
</dbReference>
<dbReference type="Proteomes" id="UP000176101">
    <property type="component" value="Unassembled WGS sequence"/>
</dbReference>
<dbReference type="Pfam" id="PF10728">
    <property type="entry name" value="DUF2520"/>
    <property type="match status" value="1"/>
</dbReference>
<dbReference type="PANTHER" id="PTHR40459">
    <property type="entry name" value="CONSERVED HYPOTHETICAL ALANINE AND LEUCINE RICH PROTEIN"/>
    <property type="match status" value="1"/>
</dbReference>
<proteinExistence type="predicted"/>
<gene>
    <name evidence="4" type="ORF">AN216_24450</name>
</gene>
<evidence type="ECO:0000313" key="5">
    <source>
        <dbReference type="Proteomes" id="UP000176101"/>
    </source>
</evidence>
<feature type="domain" description="DUF2520" evidence="3">
    <location>
        <begin position="144"/>
        <end position="269"/>
    </location>
</feature>
<dbReference type="InterPro" id="IPR008927">
    <property type="entry name" value="6-PGluconate_DH-like_C_sf"/>
</dbReference>
<dbReference type="STRING" id="1075402.AN216_24450"/>
<feature type="region of interest" description="Disordered" evidence="1">
    <location>
        <begin position="291"/>
        <end position="369"/>
    </location>
</feature>
<dbReference type="PANTHER" id="PTHR40459:SF1">
    <property type="entry name" value="CONSERVED HYPOTHETICAL ALANINE AND LEUCINE RICH PROTEIN"/>
    <property type="match status" value="1"/>
</dbReference>
<dbReference type="RefSeq" id="WP_070198892.1">
    <property type="nucleotide sequence ID" value="NZ_LJGU01000155.1"/>
</dbReference>
<dbReference type="InterPro" id="IPR036291">
    <property type="entry name" value="NAD(P)-bd_dom_sf"/>
</dbReference>
<reference evidence="4 5" key="1">
    <citation type="journal article" date="2016" name="Front. Microbiol.">
        <title>Comparative Genomics Analysis of Streptomyces Species Reveals Their Adaptation to the Marine Environment and Their Diversity at the Genomic Level.</title>
        <authorList>
            <person name="Tian X."/>
            <person name="Zhang Z."/>
            <person name="Yang T."/>
            <person name="Chen M."/>
            <person name="Li J."/>
            <person name="Chen F."/>
            <person name="Yang J."/>
            <person name="Li W."/>
            <person name="Zhang B."/>
            <person name="Zhang Z."/>
            <person name="Wu J."/>
            <person name="Zhang C."/>
            <person name="Long L."/>
            <person name="Xiao J."/>
        </authorList>
    </citation>
    <scope>NUCLEOTIDE SEQUENCE [LARGE SCALE GENOMIC DNA]</scope>
    <source>
        <strain evidence="4 5">SCSIO 02100</strain>
    </source>
</reference>
<dbReference type="Pfam" id="PF10727">
    <property type="entry name" value="Rossmann-like"/>
    <property type="match status" value="1"/>
</dbReference>
<dbReference type="Gene3D" id="1.10.1040.20">
    <property type="entry name" value="ProC-like, C-terminal domain"/>
    <property type="match status" value="1"/>
</dbReference>
<dbReference type="PATRIC" id="fig|1075402.3.peg.1144"/>
<dbReference type="AlphaFoldDB" id="A0A1E7JVA8"/>
<name>A0A1E7JVA8_9ACTN</name>
<keyword evidence="5" id="KW-1185">Reference proteome</keyword>
<dbReference type="EMBL" id="LJGU01000155">
    <property type="protein sequence ID" value="OEU94402.1"/>
    <property type="molecule type" value="Genomic_DNA"/>
</dbReference>
<sequence>MTRAEDRPARLDVGVVGTGRVGPALAAALRLAGHRPVAASGVSEASRARAAALLPGVPLVDPAQVLARSELVLLTVPDDALPGLVGGLAETGAIRAGQLLVHTSGRHGTAVLEPALRAGALPLALHPVMTFSGTPVDVQRLAGCAFGVTAPEELRLAAQALVIEMGGEPEWIAEESRPLYHAALALGSNHLVTLVAQAMELLRTAGVTAPDRMLGPLLSAALDNSLRSGDAALTGPVARGDAETVATHVAELRAHAPEALTGYLAMARTTADRAMTHGRLRPERAEALLGVLSEPDGTAAPRRTTASDGGRDGAGDTDGQDGAAAADTSATGEPATGEPGRPRDTRGPGPAAEDPAAEGPDGPDPEADQ</sequence>